<dbReference type="PANTHER" id="PTHR24408:SF36">
    <property type="entry name" value="BTB DOMAIN-CONTAINING PROTEIN"/>
    <property type="match status" value="1"/>
</dbReference>
<feature type="region of interest" description="Disordered" evidence="5">
    <location>
        <begin position="299"/>
        <end position="339"/>
    </location>
</feature>
<feature type="compositionally biased region" description="Polar residues" evidence="5">
    <location>
        <begin position="42"/>
        <end position="52"/>
    </location>
</feature>
<accession>A0A0N4V8Z2</accession>
<dbReference type="OrthoDB" id="45365at2759"/>
<evidence type="ECO:0000256" key="2">
    <source>
        <dbReference type="ARBA" id="ARBA00022737"/>
    </source>
</evidence>
<proteinExistence type="predicted"/>
<feature type="region of interest" description="Disordered" evidence="5">
    <location>
        <begin position="42"/>
        <end position="93"/>
    </location>
</feature>
<dbReference type="PROSITE" id="PS00028">
    <property type="entry name" value="ZINC_FINGER_C2H2_1"/>
    <property type="match status" value="1"/>
</dbReference>
<evidence type="ECO:0000256" key="1">
    <source>
        <dbReference type="ARBA" id="ARBA00022723"/>
    </source>
</evidence>
<dbReference type="GO" id="GO:0005634">
    <property type="term" value="C:nucleus"/>
    <property type="evidence" value="ECO:0007669"/>
    <property type="project" value="TreeGrafter"/>
</dbReference>
<reference evidence="9" key="1">
    <citation type="submission" date="2017-02" db="UniProtKB">
        <authorList>
            <consortium name="WormBaseParasite"/>
        </authorList>
    </citation>
    <scope>IDENTIFICATION</scope>
</reference>
<dbReference type="GO" id="GO:0043565">
    <property type="term" value="F:sequence-specific DNA binding"/>
    <property type="evidence" value="ECO:0007669"/>
    <property type="project" value="TreeGrafter"/>
</dbReference>
<dbReference type="Proteomes" id="UP000274131">
    <property type="component" value="Unassembled WGS sequence"/>
</dbReference>
<evidence type="ECO:0000313" key="8">
    <source>
        <dbReference type="Proteomes" id="UP000274131"/>
    </source>
</evidence>
<keyword evidence="3" id="KW-0863">Zinc-finger</keyword>
<evidence type="ECO:0000259" key="6">
    <source>
        <dbReference type="PROSITE" id="PS00028"/>
    </source>
</evidence>
<sequence>MKMQSLDFQLQLTKLAAQKLAQSIIATQMYNVPSLLPSTLLASQQPNNTSESLSRKRRRNDSQGFDDVEKSSQSDSSDSYIGGPSEGDFSKTNDIIVPSSDREGWCRNKKYIEQVKNGFMCTVCKKIYGRYNSVSYHVTIYHRNPPIKCDIDGCQFSTREARYIHFHKFYRHHIPLPNTIDLGCRKCPYCTHVSKSPAMLEKHISRHLTEGNRGISPVLHPQCDKETSEENNLLDHLLEQQHQQDNNIPGFSCPHCSYRSQSETSLRQHLLFKHSDDTFERKLSCEVCQYVCAESKMQTHYKERHSKSTQGTDDEPEEVSKSGEESDSHISTAAVSVAV</sequence>
<dbReference type="AlphaFoldDB" id="A0A0N4V8Z2"/>
<evidence type="ECO:0000256" key="3">
    <source>
        <dbReference type="ARBA" id="ARBA00022771"/>
    </source>
</evidence>
<dbReference type="STRING" id="51028.A0A0N4V8Z2"/>
<dbReference type="GO" id="GO:0000981">
    <property type="term" value="F:DNA-binding transcription factor activity, RNA polymerase II-specific"/>
    <property type="evidence" value="ECO:0007669"/>
    <property type="project" value="TreeGrafter"/>
</dbReference>
<keyword evidence="4" id="KW-0862">Zinc</keyword>
<feature type="compositionally biased region" description="Basic and acidic residues" evidence="5">
    <location>
        <begin position="318"/>
        <end position="328"/>
    </location>
</feature>
<dbReference type="InterPro" id="IPR013087">
    <property type="entry name" value="Znf_C2H2_type"/>
</dbReference>
<feature type="domain" description="C2H2-type" evidence="6">
    <location>
        <begin position="121"/>
        <end position="142"/>
    </location>
</feature>
<evidence type="ECO:0000256" key="4">
    <source>
        <dbReference type="ARBA" id="ARBA00022833"/>
    </source>
</evidence>
<dbReference type="WBParaSite" id="EVEC_0000686201-mRNA-1">
    <property type="protein sequence ID" value="EVEC_0000686201-mRNA-1"/>
    <property type="gene ID" value="EVEC_0000686201"/>
</dbReference>
<dbReference type="Gene3D" id="3.30.160.60">
    <property type="entry name" value="Classic Zinc Finger"/>
    <property type="match status" value="3"/>
</dbReference>
<keyword evidence="2" id="KW-0677">Repeat</keyword>
<protein>
    <submittedName>
        <fullName evidence="9">C2H2-type domain-containing protein</fullName>
    </submittedName>
</protein>
<dbReference type="SUPFAM" id="SSF57667">
    <property type="entry name" value="beta-beta-alpha zinc fingers"/>
    <property type="match status" value="1"/>
</dbReference>
<evidence type="ECO:0000313" key="9">
    <source>
        <dbReference type="WBParaSite" id="EVEC_0000686201-mRNA-1"/>
    </source>
</evidence>
<dbReference type="EMBL" id="UXUI01008499">
    <property type="protein sequence ID" value="VDD91659.1"/>
    <property type="molecule type" value="Genomic_DNA"/>
</dbReference>
<name>A0A0N4V8Z2_ENTVE</name>
<dbReference type="SMART" id="SM00355">
    <property type="entry name" value="ZnF_C2H2"/>
    <property type="match status" value="6"/>
</dbReference>
<dbReference type="InterPro" id="IPR036236">
    <property type="entry name" value="Znf_C2H2_sf"/>
</dbReference>
<keyword evidence="1" id="KW-0479">Metal-binding</keyword>
<dbReference type="GO" id="GO:0008270">
    <property type="term" value="F:zinc ion binding"/>
    <property type="evidence" value="ECO:0007669"/>
    <property type="project" value="UniProtKB-KW"/>
</dbReference>
<feature type="compositionally biased region" description="Polar residues" evidence="5">
    <location>
        <begin position="329"/>
        <end position="339"/>
    </location>
</feature>
<keyword evidence="8" id="KW-1185">Reference proteome</keyword>
<dbReference type="PANTHER" id="PTHR24408">
    <property type="entry name" value="ZINC FINGER PROTEIN"/>
    <property type="match status" value="1"/>
</dbReference>
<evidence type="ECO:0000256" key="5">
    <source>
        <dbReference type="SAM" id="MobiDB-lite"/>
    </source>
</evidence>
<reference evidence="7 8" key="2">
    <citation type="submission" date="2018-10" db="EMBL/GenBank/DDBJ databases">
        <authorList>
            <consortium name="Pathogen Informatics"/>
        </authorList>
    </citation>
    <scope>NUCLEOTIDE SEQUENCE [LARGE SCALE GENOMIC DNA]</scope>
</reference>
<gene>
    <name evidence="7" type="ORF">EVEC_LOCUS6410</name>
</gene>
<evidence type="ECO:0000313" key="7">
    <source>
        <dbReference type="EMBL" id="VDD91659.1"/>
    </source>
</evidence>
<organism evidence="9">
    <name type="scientific">Enterobius vermicularis</name>
    <name type="common">Human pinworm</name>
    <dbReference type="NCBI Taxonomy" id="51028"/>
    <lineage>
        <taxon>Eukaryota</taxon>
        <taxon>Metazoa</taxon>
        <taxon>Ecdysozoa</taxon>
        <taxon>Nematoda</taxon>
        <taxon>Chromadorea</taxon>
        <taxon>Rhabditida</taxon>
        <taxon>Spirurina</taxon>
        <taxon>Oxyuridomorpha</taxon>
        <taxon>Oxyuroidea</taxon>
        <taxon>Oxyuridae</taxon>
        <taxon>Enterobius</taxon>
    </lineage>
</organism>